<evidence type="ECO:0000313" key="1">
    <source>
        <dbReference type="EMBL" id="DAE23289.1"/>
    </source>
</evidence>
<sequence>MTARAANTTPDLSGNKHSLCVGLTNLVVARLGNFVNRHMKPNHEYSNLFFRLCHSCFPR</sequence>
<protein>
    <submittedName>
        <fullName evidence="1">Uncharacterized protein</fullName>
    </submittedName>
</protein>
<dbReference type="EMBL" id="BK015751">
    <property type="protein sequence ID" value="DAE23289.1"/>
    <property type="molecule type" value="Genomic_DNA"/>
</dbReference>
<organism evidence="1">
    <name type="scientific">Myoviridae sp. ctTK08</name>
    <dbReference type="NCBI Taxonomy" id="2826656"/>
    <lineage>
        <taxon>Viruses</taxon>
        <taxon>Duplodnaviria</taxon>
        <taxon>Heunggongvirae</taxon>
        <taxon>Uroviricota</taxon>
        <taxon>Caudoviricetes</taxon>
    </lineage>
</organism>
<name>A0A8S5QWV9_9CAUD</name>
<accession>A0A8S5QWV9</accession>
<proteinExistence type="predicted"/>
<reference evidence="1" key="1">
    <citation type="journal article" date="2021" name="Proc. Natl. Acad. Sci. U.S.A.">
        <title>A Catalog of Tens of Thousands of Viruses from Human Metagenomes Reveals Hidden Associations with Chronic Diseases.</title>
        <authorList>
            <person name="Tisza M.J."/>
            <person name="Buck C.B."/>
        </authorList>
    </citation>
    <scope>NUCLEOTIDE SEQUENCE</scope>
    <source>
        <strain evidence="1">CtTK08</strain>
    </source>
</reference>